<dbReference type="SUPFAM" id="SSF55729">
    <property type="entry name" value="Acyl-CoA N-acyltransferases (Nat)"/>
    <property type="match status" value="1"/>
</dbReference>
<dbReference type="GO" id="GO:0016740">
    <property type="term" value="F:transferase activity"/>
    <property type="evidence" value="ECO:0007669"/>
    <property type="project" value="UniProtKB-KW"/>
</dbReference>
<keyword evidence="1" id="KW-0808">Transferase</keyword>
<dbReference type="AlphaFoldDB" id="A0A7X2RPJ6"/>
<accession>A0A7X2RPJ6</accession>
<keyword evidence="2" id="KW-1185">Reference proteome</keyword>
<organism evidence="1 2">
    <name type="scientific">Pseudomonas karstica</name>
    <dbReference type="NCBI Taxonomy" id="1055468"/>
    <lineage>
        <taxon>Bacteria</taxon>
        <taxon>Pseudomonadati</taxon>
        <taxon>Pseudomonadota</taxon>
        <taxon>Gammaproteobacteria</taxon>
        <taxon>Pseudomonadales</taxon>
        <taxon>Pseudomonadaceae</taxon>
        <taxon>Pseudomonas</taxon>
    </lineage>
</organism>
<sequence length="298" mass="33697">MLNRFQGWRERGWSVVDAPTYNEAWQRFGGSVATHPLVVERLAQLANIAVRYLAWEQGGELKASIATWGRDLALSKDVLKRHGKKGLFDLGNAELILPAAADTQAPLRHRARYLSALNEGRFAGLVPQAEQLAMARTPEDLSKKFRYNQRRELRLLEEAGGVVRAVDEFSSQELSAIYCDLFQRRWGFPATGAERMAEVIELLRELLIGSVIFLNDAPIAIQLVYRVESAHWISVEYVNGGVDPHTREFSPGSVLSFLNTQSAWEQARALGKPLRFSFGRADREYKDRWCNPVPVFKV</sequence>
<dbReference type="InterPro" id="IPR016181">
    <property type="entry name" value="Acyl_CoA_acyltransferase"/>
</dbReference>
<dbReference type="RefSeq" id="WP_154742371.1">
    <property type="nucleotide sequence ID" value="NZ_JBHSTG010000048.1"/>
</dbReference>
<evidence type="ECO:0000313" key="1">
    <source>
        <dbReference type="EMBL" id="MTD18633.1"/>
    </source>
</evidence>
<protein>
    <submittedName>
        <fullName evidence="1">GNAT family N-acetyltransferase</fullName>
    </submittedName>
</protein>
<gene>
    <name evidence="1" type="ORF">GIR22_05640</name>
</gene>
<name>A0A7X2RPJ6_9PSED</name>
<dbReference type="Gene3D" id="3.40.630.30">
    <property type="match status" value="1"/>
</dbReference>
<comment type="caution">
    <text evidence="1">The sequence shown here is derived from an EMBL/GenBank/DDBJ whole genome shotgun (WGS) entry which is preliminary data.</text>
</comment>
<dbReference type="InterPro" id="IPR009977">
    <property type="entry name" value="Mig-14"/>
</dbReference>
<evidence type="ECO:0000313" key="2">
    <source>
        <dbReference type="Proteomes" id="UP000431485"/>
    </source>
</evidence>
<dbReference type="PIRSF" id="PIRSF029703">
    <property type="entry name" value="Mig-14"/>
    <property type="match status" value="1"/>
</dbReference>
<dbReference type="OrthoDB" id="6447890at2"/>
<reference evidence="1 2" key="1">
    <citation type="submission" date="2019-11" db="EMBL/GenBank/DDBJ databases">
        <title>Pseudmonas karstica sp. nov. and Pseudomonas spelaei sp. nov. from caves.</title>
        <authorList>
            <person name="Zeman M."/>
        </authorList>
    </citation>
    <scope>NUCLEOTIDE SEQUENCE [LARGE SCALE GENOMIC DNA]</scope>
    <source>
        <strain evidence="1 2">CCM 7891</strain>
    </source>
</reference>
<dbReference type="EMBL" id="WLYI01000005">
    <property type="protein sequence ID" value="MTD18633.1"/>
    <property type="molecule type" value="Genomic_DNA"/>
</dbReference>
<dbReference type="Proteomes" id="UP000431485">
    <property type="component" value="Unassembled WGS sequence"/>
</dbReference>
<dbReference type="Pfam" id="PF07395">
    <property type="entry name" value="Mig-14"/>
    <property type="match status" value="1"/>
</dbReference>
<proteinExistence type="predicted"/>